<feature type="domain" description="POTRA" evidence="9">
    <location>
        <begin position="419"/>
        <end position="494"/>
    </location>
</feature>
<comment type="caution">
    <text evidence="10">The sequence shown here is derived from an EMBL/GenBank/DDBJ whole genome shotgun (WGS) entry which is preliminary data.</text>
</comment>
<keyword evidence="2" id="KW-1134">Transmembrane beta strand</keyword>
<dbReference type="InterPro" id="IPR023707">
    <property type="entry name" value="OM_assembly_BamA"/>
</dbReference>
<dbReference type="Pfam" id="PF07244">
    <property type="entry name" value="POTRA"/>
    <property type="match status" value="3"/>
</dbReference>
<comment type="subcellular location">
    <subcellularLocation>
        <location evidence="1">Membrane</location>
    </subcellularLocation>
</comment>
<evidence type="ECO:0000313" key="11">
    <source>
        <dbReference type="Proteomes" id="UP000709959"/>
    </source>
</evidence>
<evidence type="ECO:0000256" key="7">
    <source>
        <dbReference type="ARBA" id="ARBA00023237"/>
    </source>
</evidence>
<dbReference type="PANTHER" id="PTHR12815">
    <property type="entry name" value="SORTING AND ASSEMBLY MACHINERY SAMM50 PROTEIN FAMILY MEMBER"/>
    <property type="match status" value="1"/>
</dbReference>
<evidence type="ECO:0000256" key="1">
    <source>
        <dbReference type="ARBA" id="ARBA00004370"/>
    </source>
</evidence>
<dbReference type="PIRSF" id="PIRSF006076">
    <property type="entry name" value="OM_assembly_OMP85"/>
    <property type="match status" value="1"/>
</dbReference>
<evidence type="ECO:0000313" key="10">
    <source>
        <dbReference type="EMBL" id="MBK8573675.1"/>
    </source>
</evidence>
<dbReference type="InterPro" id="IPR039910">
    <property type="entry name" value="D15-like"/>
</dbReference>
<dbReference type="Proteomes" id="UP000709959">
    <property type="component" value="Unassembled WGS sequence"/>
</dbReference>
<dbReference type="Gene3D" id="3.10.20.310">
    <property type="entry name" value="membrane protein fhac"/>
    <property type="match status" value="3"/>
</dbReference>
<evidence type="ECO:0000256" key="5">
    <source>
        <dbReference type="ARBA" id="ARBA00022737"/>
    </source>
</evidence>
<dbReference type="PROSITE" id="PS51779">
    <property type="entry name" value="POTRA"/>
    <property type="match status" value="2"/>
</dbReference>
<keyword evidence="7" id="KW-0998">Cell outer membrane</keyword>
<dbReference type="GO" id="GO:0071709">
    <property type="term" value="P:membrane assembly"/>
    <property type="evidence" value="ECO:0007669"/>
    <property type="project" value="InterPro"/>
</dbReference>
<dbReference type="InterPro" id="IPR010827">
    <property type="entry name" value="BamA/TamA_POTRA"/>
</dbReference>
<sequence length="860" mass="97372">MTQRNMVWNRVRPRWWKGVLPLTLVVLAAGFTMPLAGQDIEPIVAIEVVGAQKQTAETVIFKSGVKVGDDLRSLDFSAVMEKLWANGSFDDIKLELEDAPGGKKLVIRIKERPLIKEIDYRGGTEVGLTNIKDKVKEKKLAINPETVYDPEAARRIKDLIVEQAGEKGFRNPVVDISLEPMAGGVARLVFDIKEGGKAKIYTVAFKGNKVFTSAQLRRVMKKTRQHWMFSWLTTHDLLVDKNLEEDLENLKKAYWKQGYKDVFIGKPIIEVEDRTTAKQKKKNEKRLKEAKSPKYDLRATLTFPILEGDQFFEGTFKTENGKVFRDSFYQGKYAEVKRDNKSMVRKFFNIRPSLEAPKPGAKPVPFDLDAVNQTVDKIKEAYSNQAYVLFRAEKKYEVREEDGVKKVDTTLKLDEGEPYTVRKIEFEGNLTTKDKVLRRSMLMREGDPFQTDRFKDSLLSISQLSFFDVKNSEPKVDLVQDKPQVDIVVRGEESGVNEVLFQGGYGSLFGFSLGVSFSTRNLGGGGETLSFSYNGGKFSKNISVGFTEPFVFDLPYSFSTSVSDGSADYDASRVGVQNAYKQFTRSLGVSVGARLSNWIPNQPWAFFTTYSTGYSFRLIRIEGGRNFYFRDTPDQLTSTFSQSLAYSTVNHQFKPTSGTRVSFGLEYGGWQFGGDRPFLRATWEFAKFANVADRHIFAFNTSYGYLQNMGREPLPLYDLYRPGGENSIRGYRYGQVGSVLLDNAGNPVVVGGNKQFVANAEYQFKIADQFRLVFFYDAGNAWSSGTKIFSRDQVEYTLYGTTTKVSYTNPTLVRSAGIEFRFFLPISPAPLRLIWAKKLNPYPFDAESKTDFQFSIGTTF</sequence>
<dbReference type="PANTHER" id="PTHR12815:SF47">
    <property type="entry name" value="TRANSLOCATION AND ASSEMBLY MODULE SUBUNIT TAMA"/>
    <property type="match status" value="1"/>
</dbReference>
<dbReference type="GO" id="GO:0009279">
    <property type="term" value="C:cell outer membrane"/>
    <property type="evidence" value="ECO:0007669"/>
    <property type="project" value="UniProtKB-UniRule"/>
</dbReference>
<keyword evidence="3" id="KW-0812">Transmembrane</keyword>
<evidence type="ECO:0000259" key="9">
    <source>
        <dbReference type="PROSITE" id="PS51779"/>
    </source>
</evidence>
<dbReference type="NCBIfam" id="TIGR03303">
    <property type="entry name" value="OM_YaeT"/>
    <property type="match status" value="1"/>
</dbReference>
<reference evidence="10 11" key="1">
    <citation type="submission" date="2020-10" db="EMBL/GenBank/DDBJ databases">
        <title>Connecting structure to function with the recovery of over 1000 high-quality activated sludge metagenome-assembled genomes encoding full-length rRNA genes using long-read sequencing.</title>
        <authorList>
            <person name="Singleton C.M."/>
            <person name="Petriglieri F."/>
            <person name="Kristensen J.M."/>
            <person name="Kirkegaard R.H."/>
            <person name="Michaelsen T.Y."/>
            <person name="Andersen M.H."/>
            <person name="Karst S.M."/>
            <person name="Dueholm M.S."/>
            <person name="Nielsen P.H."/>
            <person name="Albertsen M."/>
        </authorList>
    </citation>
    <scope>NUCLEOTIDE SEQUENCE [LARGE SCALE GENOMIC DNA]</scope>
    <source>
        <strain evidence="10">OdNE_18-Q3-R46-58_MAXAC.008</strain>
    </source>
</reference>
<dbReference type="InterPro" id="IPR034746">
    <property type="entry name" value="POTRA"/>
</dbReference>
<evidence type="ECO:0000256" key="4">
    <source>
        <dbReference type="ARBA" id="ARBA00022729"/>
    </source>
</evidence>
<name>A0A936F4L3_9BACT</name>
<keyword evidence="6" id="KW-0472">Membrane</keyword>
<evidence type="ECO:0000256" key="6">
    <source>
        <dbReference type="ARBA" id="ARBA00023136"/>
    </source>
</evidence>
<accession>A0A936F4L3</accession>
<dbReference type="AlphaFoldDB" id="A0A936F4L3"/>
<dbReference type="Gene3D" id="2.40.160.50">
    <property type="entry name" value="membrane protein fhac: a member of the omp85/tpsb transporter family"/>
    <property type="match status" value="1"/>
</dbReference>
<dbReference type="Pfam" id="PF01103">
    <property type="entry name" value="Omp85"/>
    <property type="match status" value="1"/>
</dbReference>
<evidence type="ECO:0000256" key="3">
    <source>
        <dbReference type="ARBA" id="ARBA00022692"/>
    </source>
</evidence>
<keyword evidence="5" id="KW-0677">Repeat</keyword>
<proteinExistence type="predicted"/>
<keyword evidence="4" id="KW-0732">Signal</keyword>
<evidence type="ECO:0000256" key="8">
    <source>
        <dbReference type="NCBIfam" id="TIGR03303"/>
    </source>
</evidence>
<organism evidence="10 11">
    <name type="scientific">Candidatus Geothrix odensensis</name>
    <dbReference type="NCBI Taxonomy" id="2954440"/>
    <lineage>
        <taxon>Bacteria</taxon>
        <taxon>Pseudomonadati</taxon>
        <taxon>Acidobacteriota</taxon>
        <taxon>Holophagae</taxon>
        <taxon>Holophagales</taxon>
        <taxon>Holophagaceae</taxon>
        <taxon>Geothrix</taxon>
    </lineage>
</organism>
<dbReference type="InterPro" id="IPR000184">
    <property type="entry name" value="Bac_surfAg_D15"/>
</dbReference>
<protein>
    <recommendedName>
        <fullName evidence="8">Outer membrane protein assembly factor BamA</fullName>
    </recommendedName>
</protein>
<dbReference type="EMBL" id="JADKCH010000026">
    <property type="protein sequence ID" value="MBK8573675.1"/>
    <property type="molecule type" value="Genomic_DNA"/>
</dbReference>
<gene>
    <name evidence="10" type="primary">bamA</name>
    <name evidence="10" type="ORF">IPN91_13855</name>
</gene>
<evidence type="ECO:0000256" key="2">
    <source>
        <dbReference type="ARBA" id="ARBA00022452"/>
    </source>
</evidence>
<feature type="domain" description="POTRA" evidence="9">
    <location>
        <begin position="41"/>
        <end position="112"/>
    </location>
</feature>